<dbReference type="EMBL" id="QTSX02005136">
    <property type="protein sequence ID" value="KAJ9060763.1"/>
    <property type="molecule type" value="Genomic_DNA"/>
</dbReference>
<evidence type="ECO:0000313" key="2">
    <source>
        <dbReference type="Proteomes" id="UP001165960"/>
    </source>
</evidence>
<sequence>MVKGWLDPAVSIDNSSPLEPQAQERESNLEPGSPWAAGPMDCRTARPYFSGIEPPQADAEDDGPCSETDHAEEIIALSGMPITAPNGGAKAATISFMSLKSAPATKQEPSQGRGTGL</sequence>
<keyword evidence="2" id="KW-1185">Reference proteome</keyword>
<evidence type="ECO:0000313" key="1">
    <source>
        <dbReference type="EMBL" id="KAJ9060763.1"/>
    </source>
</evidence>
<protein>
    <submittedName>
        <fullName evidence="1">Uncharacterized protein</fullName>
    </submittedName>
</protein>
<proteinExistence type="predicted"/>
<gene>
    <name evidence="1" type="ORF">DSO57_1027325</name>
</gene>
<name>A0ACC2SEN6_9FUNG</name>
<reference evidence="1" key="1">
    <citation type="submission" date="2022-04" db="EMBL/GenBank/DDBJ databases">
        <title>Genome of the entomopathogenic fungus Entomophthora muscae.</title>
        <authorList>
            <person name="Elya C."/>
            <person name="Lovett B.R."/>
            <person name="Lee E."/>
            <person name="Macias A.M."/>
            <person name="Hajek A.E."/>
            <person name="De Bivort B.L."/>
            <person name="Kasson M.T."/>
            <person name="De Fine Licht H.H."/>
            <person name="Stajich J.E."/>
        </authorList>
    </citation>
    <scope>NUCLEOTIDE SEQUENCE</scope>
    <source>
        <strain evidence="1">Berkeley</strain>
    </source>
</reference>
<accession>A0ACC2SEN6</accession>
<comment type="caution">
    <text evidence="1">The sequence shown here is derived from an EMBL/GenBank/DDBJ whole genome shotgun (WGS) entry which is preliminary data.</text>
</comment>
<organism evidence="1 2">
    <name type="scientific">Entomophthora muscae</name>
    <dbReference type="NCBI Taxonomy" id="34485"/>
    <lineage>
        <taxon>Eukaryota</taxon>
        <taxon>Fungi</taxon>
        <taxon>Fungi incertae sedis</taxon>
        <taxon>Zoopagomycota</taxon>
        <taxon>Entomophthoromycotina</taxon>
        <taxon>Entomophthoromycetes</taxon>
        <taxon>Entomophthorales</taxon>
        <taxon>Entomophthoraceae</taxon>
        <taxon>Entomophthora</taxon>
    </lineage>
</organism>
<dbReference type="Proteomes" id="UP001165960">
    <property type="component" value="Unassembled WGS sequence"/>
</dbReference>